<dbReference type="PROSITE" id="PS51186">
    <property type="entry name" value="GNAT"/>
    <property type="match status" value="1"/>
</dbReference>
<protein>
    <recommendedName>
        <fullName evidence="1">N-acetyltransferase domain-containing protein</fullName>
    </recommendedName>
</protein>
<dbReference type="PANTHER" id="PTHR43233">
    <property type="entry name" value="FAMILY N-ACETYLTRANSFERASE, PUTATIVE (AFU_ORTHOLOGUE AFUA_6G03350)-RELATED"/>
    <property type="match status" value="1"/>
</dbReference>
<proteinExistence type="predicted"/>
<dbReference type="Proteomes" id="UP001373714">
    <property type="component" value="Unassembled WGS sequence"/>
</dbReference>
<evidence type="ECO:0000313" key="3">
    <source>
        <dbReference type="Proteomes" id="UP001373714"/>
    </source>
</evidence>
<gene>
    <name evidence="2" type="ORF">TWF730_003568</name>
</gene>
<dbReference type="GO" id="GO:0016747">
    <property type="term" value="F:acyltransferase activity, transferring groups other than amino-acyl groups"/>
    <property type="evidence" value="ECO:0007669"/>
    <property type="project" value="InterPro"/>
</dbReference>
<dbReference type="InterPro" id="IPR000182">
    <property type="entry name" value="GNAT_dom"/>
</dbReference>
<dbReference type="SUPFAM" id="SSF55729">
    <property type="entry name" value="Acyl-CoA N-acyltransferases (Nat)"/>
    <property type="match status" value="1"/>
</dbReference>
<dbReference type="Pfam" id="PF00583">
    <property type="entry name" value="Acetyltransf_1"/>
    <property type="match status" value="1"/>
</dbReference>
<name>A0AAV9U3B4_9PEZI</name>
<evidence type="ECO:0000313" key="2">
    <source>
        <dbReference type="EMBL" id="KAK6334355.1"/>
    </source>
</evidence>
<evidence type="ECO:0000259" key="1">
    <source>
        <dbReference type="PROSITE" id="PS51186"/>
    </source>
</evidence>
<sequence length="186" mass="21112">MSSIQTNLRSRSWQKDQFLVSTDPGLFPIPRVIEVFDSKDFYWASSVPSEAMEEMLRSSLSFGVYEQITPENQTDSTTENKFIGIARLITDYVTFAYLTDVWVDPTYQGKGLGSWLIGCVQEAVDQMPYLRRTMLFTADWKRSVPFYEKLMGMTVVETPRGGGLAFMEAKGKGHPCYGQDGYDYGV</sequence>
<dbReference type="PANTHER" id="PTHR43233:SF1">
    <property type="entry name" value="FAMILY N-ACETYLTRANSFERASE, PUTATIVE (AFU_ORTHOLOGUE AFUA_6G03350)-RELATED"/>
    <property type="match status" value="1"/>
</dbReference>
<dbReference type="Gene3D" id="3.40.630.30">
    <property type="match status" value="1"/>
</dbReference>
<dbReference type="InterPro" id="IPR016181">
    <property type="entry name" value="Acyl_CoA_acyltransferase"/>
</dbReference>
<dbReference type="CDD" id="cd06587">
    <property type="entry name" value="VOC"/>
    <property type="match status" value="1"/>
</dbReference>
<dbReference type="CDD" id="cd04301">
    <property type="entry name" value="NAT_SF"/>
    <property type="match status" value="1"/>
</dbReference>
<reference evidence="2 3" key="1">
    <citation type="submission" date="2019-10" db="EMBL/GenBank/DDBJ databases">
        <authorList>
            <person name="Palmer J.M."/>
        </authorList>
    </citation>
    <scope>NUCLEOTIDE SEQUENCE [LARGE SCALE GENOMIC DNA]</scope>
    <source>
        <strain evidence="2 3">TWF730</strain>
    </source>
</reference>
<dbReference type="EMBL" id="JAVHNS010000015">
    <property type="protein sequence ID" value="KAK6334355.1"/>
    <property type="molecule type" value="Genomic_DNA"/>
</dbReference>
<keyword evidence="3" id="KW-1185">Reference proteome</keyword>
<comment type="caution">
    <text evidence="2">The sequence shown here is derived from an EMBL/GenBank/DDBJ whole genome shotgun (WGS) entry which is preliminary data.</text>
</comment>
<dbReference type="InterPro" id="IPR053144">
    <property type="entry name" value="Acetyltransferase_Butenolide"/>
</dbReference>
<organism evidence="2 3">
    <name type="scientific">Orbilia blumenaviensis</name>
    <dbReference type="NCBI Taxonomy" id="1796055"/>
    <lineage>
        <taxon>Eukaryota</taxon>
        <taxon>Fungi</taxon>
        <taxon>Dikarya</taxon>
        <taxon>Ascomycota</taxon>
        <taxon>Pezizomycotina</taxon>
        <taxon>Orbiliomycetes</taxon>
        <taxon>Orbiliales</taxon>
        <taxon>Orbiliaceae</taxon>
        <taxon>Orbilia</taxon>
    </lineage>
</organism>
<accession>A0AAV9U3B4</accession>
<dbReference type="AlphaFoldDB" id="A0AAV9U3B4"/>
<feature type="domain" description="N-acetyltransferase" evidence="1">
    <location>
        <begin position="31"/>
        <end position="173"/>
    </location>
</feature>